<feature type="domain" description="Ig-like" evidence="7">
    <location>
        <begin position="35"/>
        <end position="136"/>
    </location>
</feature>
<dbReference type="InterPro" id="IPR003597">
    <property type="entry name" value="Ig_C1-set"/>
</dbReference>
<dbReference type="InterPro" id="IPR007110">
    <property type="entry name" value="Ig-like_dom"/>
</dbReference>
<dbReference type="Ensembl" id="ENSCPGT00000025730.1">
    <property type="protein sequence ID" value="ENSCPGP00000023550.1"/>
    <property type="gene ID" value="ENSCPGG00000016266.1"/>
</dbReference>
<keyword evidence="6" id="KW-0393">Immunoglobulin domain</keyword>
<dbReference type="Proteomes" id="UP000694419">
    <property type="component" value="Unplaced"/>
</dbReference>
<dbReference type="PROSITE" id="PS50835">
    <property type="entry name" value="IG_LIKE"/>
    <property type="match status" value="2"/>
</dbReference>
<dbReference type="PANTHER" id="PTHR19256:SF65">
    <property type="entry name" value="T CELL RECEPTOR GAMMA CONSTANT 1-RELATED"/>
    <property type="match status" value="1"/>
</dbReference>
<dbReference type="InterPro" id="IPR051117">
    <property type="entry name" value="TRG_var/const_region"/>
</dbReference>
<keyword evidence="9" id="KW-1185">Reference proteome</keyword>
<evidence type="ECO:0000256" key="6">
    <source>
        <dbReference type="ARBA" id="ARBA00023319"/>
    </source>
</evidence>
<name>A0A8C3KGY3_9CHAR</name>
<proteinExistence type="predicted"/>
<organism evidence="8 9">
    <name type="scientific">Calidris pygmaea</name>
    <name type="common">Spoon-billed sandpiper</name>
    <dbReference type="NCBI Taxonomy" id="425635"/>
    <lineage>
        <taxon>Eukaryota</taxon>
        <taxon>Metazoa</taxon>
        <taxon>Chordata</taxon>
        <taxon>Craniata</taxon>
        <taxon>Vertebrata</taxon>
        <taxon>Euteleostomi</taxon>
        <taxon>Archelosauria</taxon>
        <taxon>Archosauria</taxon>
        <taxon>Dinosauria</taxon>
        <taxon>Saurischia</taxon>
        <taxon>Theropoda</taxon>
        <taxon>Coelurosauria</taxon>
        <taxon>Aves</taxon>
        <taxon>Neognathae</taxon>
        <taxon>Neoaves</taxon>
        <taxon>Charadriiformes</taxon>
        <taxon>Scolopacidae</taxon>
        <taxon>Calidris</taxon>
    </lineage>
</organism>
<dbReference type="InterPro" id="IPR036179">
    <property type="entry name" value="Ig-like_dom_sf"/>
</dbReference>
<evidence type="ECO:0000313" key="9">
    <source>
        <dbReference type="Proteomes" id="UP000694419"/>
    </source>
</evidence>
<dbReference type="SUPFAM" id="SSF48726">
    <property type="entry name" value="Immunoglobulin"/>
    <property type="match status" value="2"/>
</dbReference>
<evidence type="ECO:0000256" key="2">
    <source>
        <dbReference type="ARBA" id="ARBA00022692"/>
    </source>
</evidence>
<evidence type="ECO:0000256" key="5">
    <source>
        <dbReference type="ARBA" id="ARBA00023170"/>
    </source>
</evidence>
<keyword evidence="5" id="KW-0675">Receptor</keyword>
<evidence type="ECO:0000313" key="8">
    <source>
        <dbReference type="Ensembl" id="ENSCPGP00000023550.1"/>
    </source>
</evidence>
<keyword evidence="3" id="KW-1133">Transmembrane helix</keyword>
<dbReference type="PANTHER" id="PTHR19256">
    <property type="entry name" value="T-CELL RECEPTOR GAMMA CHAIN"/>
    <property type="match status" value="1"/>
</dbReference>
<dbReference type="InterPro" id="IPR013106">
    <property type="entry name" value="Ig_V-set"/>
</dbReference>
<feature type="domain" description="Ig-like" evidence="7">
    <location>
        <begin position="162"/>
        <end position="252"/>
    </location>
</feature>
<dbReference type="AlphaFoldDB" id="A0A8C3KGY3"/>
<dbReference type="GO" id="GO:0016020">
    <property type="term" value="C:membrane"/>
    <property type="evidence" value="ECO:0007669"/>
    <property type="project" value="UniProtKB-SubCell"/>
</dbReference>
<evidence type="ECO:0000256" key="3">
    <source>
        <dbReference type="ARBA" id="ARBA00022989"/>
    </source>
</evidence>
<reference evidence="8" key="2">
    <citation type="submission" date="2025-09" db="UniProtKB">
        <authorList>
            <consortium name="Ensembl"/>
        </authorList>
    </citation>
    <scope>IDENTIFICATION</scope>
</reference>
<dbReference type="SMART" id="SM00409">
    <property type="entry name" value="IG"/>
    <property type="match status" value="1"/>
</dbReference>
<dbReference type="SMART" id="SM00407">
    <property type="entry name" value="IGc1"/>
    <property type="match status" value="1"/>
</dbReference>
<evidence type="ECO:0000256" key="1">
    <source>
        <dbReference type="ARBA" id="ARBA00004370"/>
    </source>
</evidence>
<dbReference type="SMART" id="SM00406">
    <property type="entry name" value="IGv"/>
    <property type="match status" value="1"/>
</dbReference>
<dbReference type="Pfam" id="PF07654">
    <property type="entry name" value="C1-set"/>
    <property type="match status" value="1"/>
</dbReference>
<dbReference type="Pfam" id="PF07686">
    <property type="entry name" value="V-set"/>
    <property type="match status" value="1"/>
</dbReference>
<evidence type="ECO:0000259" key="7">
    <source>
        <dbReference type="PROSITE" id="PS50835"/>
    </source>
</evidence>
<protein>
    <recommendedName>
        <fullName evidence="7">Ig-like domain-containing protein</fullName>
    </recommendedName>
</protein>
<accession>A0A8C3KGY3</accession>
<reference evidence="8" key="1">
    <citation type="submission" date="2025-08" db="UniProtKB">
        <authorList>
            <consortium name="Ensembl"/>
        </authorList>
    </citation>
    <scope>IDENTIFICATION</scope>
</reference>
<keyword evidence="4" id="KW-0472">Membrane</keyword>
<comment type="subcellular location">
    <subcellularLocation>
        <location evidence="1">Membrane</location>
    </subcellularLocation>
</comment>
<sequence length="256" mass="29260">MTVNAGESLWEKNPLHLKSFSNCLQLKAWARDFLPHNTAEKQWGAQVLLKQSRPSVTVSGSSASMACQVSAKTIVHWYKQHPGEPPKRILYVSGQSPVFDDSSDTWRFQVRQHPTESLYALTIDYLTPRDSGTYYCAYCGYYNKVFGSGTKLIVSGKLHSRPANFEILQKEHKNQIMYVCLIEKFYPDVIRVTWTDKGNKIVEGDNIVKGDAWKPTKEDKYSISSWLTVPAEKKDENYYCNYEHETGKESVTKQGI</sequence>
<dbReference type="InterPro" id="IPR013783">
    <property type="entry name" value="Ig-like_fold"/>
</dbReference>
<evidence type="ECO:0000256" key="4">
    <source>
        <dbReference type="ARBA" id="ARBA00023136"/>
    </source>
</evidence>
<dbReference type="Gene3D" id="2.60.40.10">
    <property type="entry name" value="Immunoglobulins"/>
    <property type="match status" value="2"/>
</dbReference>
<keyword evidence="2" id="KW-0812">Transmembrane</keyword>
<dbReference type="InterPro" id="IPR003599">
    <property type="entry name" value="Ig_sub"/>
</dbReference>